<accession>A0A167JWM3</accession>
<evidence type="ECO:0000313" key="1">
    <source>
        <dbReference type="EMBL" id="KZN61766.1"/>
    </source>
</evidence>
<dbReference type="Proteomes" id="UP000076661">
    <property type="component" value="Unassembled WGS sequence"/>
</dbReference>
<protein>
    <submittedName>
        <fullName evidence="1">Uncharacterized protein</fullName>
    </submittedName>
</protein>
<evidence type="ECO:0000313" key="2">
    <source>
        <dbReference type="Proteomes" id="UP000076661"/>
    </source>
</evidence>
<name>A0A167JWM3_9GAMM</name>
<dbReference type="EMBL" id="AUXX01000045">
    <property type="protein sequence ID" value="KZN61766.1"/>
    <property type="molecule type" value="Genomic_DNA"/>
</dbReference>
<proteinExistence type="predicted"/>
<dbReference type="AlphaFoldDB" id="A0A167JWM3"/>
<organism evidence="1 2">
    <name type="scientific">Pseudoalteromonas luteoviolacea S4060-1</name>
    <dbReference type="NCBI Taxonomy" id="1365257"/>
    <lineage>
        <taxon>Bacteria</taxon>
        <taxon>Pseudomonadati</taxon>
        <taxon>Pseudomonadota</taxon>
        <taxon>Gammaproteobacteria</taxon>
        <taxon>Alteromonadales</taxon>
        <taxon>Pseudoalteromonadaceae</taxon>
        <taxon>Pseudoalteromonas</taxon>
    </lineage>
</organism>
<comment type="caution">
    <text evidence="1">The sequence shown here is derived from an EMBL/GenBank/DDBJ whole genome shotgun (WGS) entry which is preliminary data.</text>
</comment>
<gene>
    <name evidence="1" type="ORF">N478_06775</name>
</gene>
<dbReference type="PATRIC" id="fig|1365257.3.peg.4675"/>
<dbReference type="RefSeq" id="WP_063382817.1">
    <property type="nucleotide sequence ID" value="NZ_AUXX01000045.1"/>
</dbReference>
<reference evidence="1 2" key="1">
    <citation type="submission" date="2013-07" db="EMBL/GenBank/DDBJ databases">
        <title>Comparative Genomic and Metabolomic Analysis of Twelve Strains of Pseudoalteromonas luteoviolacea.</title>
        <authorList>
            <person name="Vynne N.G."/>
            <person name="Mansson M."/>
            <person name="Gram L."/>
        </authorList>
    </citation>
    <scope>NUCLEOTIDE SEQUENCE [LARGE SCALE GENOMIC DNA]</scope>
    <source>
        <strain evidence="1 2">S4060-1</strain>
    </source>
</reference>
<sequence length="419" mass="46987">MHILKAIAFYLFVICTLYNSHFVQANQIEGFEEFLVTEGEWKKGVKPNVIKLSEGRVFFTWAESSYPNKVKGRIGYINSDKSITLGHAQSISDTYKLGGWNSPVSIRLMDDRIAIIWSNTYEVYLRVVTVALDDSWTLGPEQKIAIEQSSVPMPDATVLSDGRLLVTWTGFDEQIVGIEASIGVVQPNGVFIEQNQFQVNELSQSVQNAPRVTALDDTRAVFTWITNDPSADSQGSGIAARVAVFSPSGIVNFENELVVNQEQVRAQFYPNVVTLDEERLLFMWKGYKQSGSGYNQMYAAGRIATLTSANTLTFATEFKISDYFVQGSESVDVSTVSVNEVLVIWTQYSYPEKVGVKGKVIEFMQNNYIDESSVFPIEQAMQNNQNFHSITKLTDEFHLIVWESDGTGIKGRVFNIFPN</sequence>